<dbReference type="Pfam" id="PF00188">
    <property type="entry name" value="CAP"/>
    <property type="match status" value="1"/>
</dbReference>
<dbReference type="Proteomes" id="UP000248646">
    <property type="component" value="Unassembled WGS sequence"/>
</dbReference>
<dbReference type="InterPro" id="IPR014044">
    <property type="entry name" value="CAP_dom"/>
</dbReference>
<keyword evidence="4" id="KW-1185">Reference proteome</keyword>
<dbReference type="CDD" id="cd05379">
    <property type="entry name" value="CAP_bacterial"/>
    <property type="match status" value="1"/>
</dbReference>
<dbReference type="InterPro" id="IPR035940">
    <property type="entry name" value="CAP_sf"/>
</dbReference>
<comment type="caution">
    <text evidence="3">The sequence shown here is derived from an EMBL/GenBank/DDBJ whole genome shotgun (WGS) entry which is preliminary data.</text>
</comment>
<dbReference type="InterPro" id="IPR029410">
    <property type="entry name" value="CAP_assoc"/>
</dbReference>
<feature type="domain" description="SCP" evidence="1">
    <location>
        <begin position="242"/>
        <end position="349"/>
    </location>
</feature>
<dbReference type="Pfam" id="PF14504">
    <property type="entry name" value="CAP_assoc_N"/>
    <property type="match status" value="1"/>
</dbReference>
<evidence type="ECO:0000313" key="3">
    <source>
        <dbReference type="EMBL" id="PZX03687.1"/>
    </source>
</evidence>
<gene>
    <name evidence="3" type="ORF">C7437_106112</name>
</gene>
<name>A0A2W7MDZ6_9BACI</name>
<dbReference type="PANTHER" id="PTHR31157:SF1">
    <property type="entry name" value="SCP DOMAIN-CONTAINING PROTEIN"/>
    <property type="match status" value="1"/>
</dbReference>
<proteinExistence type="predicted"/>
<dbReference type="SUPFAM" id="SSF55797">
    <property type="entry name" value="PR-1-like"/>
    <property type="match status" value="1"/>
</dbReference>
<dbReference type="Gene3D" id="3.40.33.10">
    <property type="entry name" value="CAP"/>
    <property type="match status" value="1"/>
</dbReference>
<dbReference type="RefSeq" id="WP_111440148.1">
    <property type="nucleotide sequence ID" value="NZ_QKZI01000006.1"/>
</dbReference>
<accession>A0A2W7MDZ6</accession>
<dbReference type="OrthoDB" id="9783944at2"/>
<organism evidence="3 4">
    <name type="scientific">Psychrobacillus insolitus</name>
    <dbReference type="NCBI Taxonomy" id="1461"/>
    <lineage>
        <taxon>Bacteria</taxon>
        <taxon>Bacillati</taxon>
        <taxon>Bacillota</taxon>
        <taxon>Bacilli</taxon>
        <taxon>Bacillales</taxon>
        <taxon>Bacillaceae</taxon>
        <taxon>Psychrobacillus</taxon>
    </lineage>
</organism>
<reference evidence="3 4" key="1">
    <citation type="submission" date="2018-06" db="EMBL/GenBank/DDBJ databases">
        <title>Genomic Encyclopedia of Type Strains, Phase IV (KMG-IV): sequencing the most valuable type-strain genomes for metagenomic binning, comparative biology and taxonomic classification.</title>
        <authorList>
            <person name="Goeker M."/>
        </authorList>
    </citation>
    <scope>NUCLEOTIDE SEQUENCE [LARGE SCALE GENOMIC DNA]</scope>
    <source>
        <strain evidence="3 4">DSM 5</strain>
    </source>
</reference>
<sequence>MKKIIWLFLLLVILLFSKPLWEDSASEYVDLTFLAPVDEWVDSLEIDQYVNVAKAYWMEIKDEPTVKVSSSEEVVIGKGVILDQISLGMKKSEIEKIHGTAQRVSLNEYDLVWHTYHENYENFIMVSYDSDNKVNAMFTNQPGNSSFLGIQMDSNRDEVHTSLGEPLTKLRKGNIVYILPESGEYDLFQMDDSYLTIFYDKHENNSVTGLQIMEKSVEKNHETTFGTPSVELTKGFELQLFDLTNAARVFRGLSILTYDEAVSNTARKHSEDMAIHNYFNHENLNGESPFDRLEKDGLTFSYAGENLAYGQASSIFAHEGLMNSLGHRENILNTDYNFLGVGTAFNKESAPYYTENFYAK</sequence>
<dbReference type="PANTHER" id="PTHR31157">
    <property type="entry name" value="SCP DOMAIN-CONTAINING PROTEIN"/>
    <property type="match status" value="1"/>
</dbReference>
<evidence type="ECO:0000259" key="2">
    <source>
        <dbReference type="Pfam" id="PF14504"/>
    </source>
</evidence>
<evidence type="ECO:0000259" key="1">
    <source>
        <dbReference type="Pfam" id="PF00188"/>
    </source>
</evidence>
<dbReference type="EMBL" id="QKZI01000006">
    <property type="protein sequence ID" value="PZX03687.1"/>
    <property type="molecule type" value="Genomic_DNA"/>
</dbReference>
<dbReference type="AlphaFoldDB" id="A0A2W7MDZ6"/>
<protein>
    <submittedName>
        <fullName evidence="3">CAP domain-containing protein</fullName>
    </submittedName>
</protein>
<feature type="domain" description="CAP-associated" evidence="2">
    <location>
        <begin position="87"/>
        <end position="221"/>
    </location>
</feature>
<evidence type="ECO:0000313" key="4">
    <source>
        <dbReference type="Proteomes" id="UP000248646"/>
    </source>
</evidence>